<evidence type="ECO:0000256" key="2">
    <source>
        <dbReference type="ARBA" id="ARBA00005982"/>
    </source>
</evidence>
<dbReference type="GO" id="GO:0015333">
    <property type="term" value="F:peptide:proton symporter activity"/>
    <property type="evidence" value="ECO:0007669"/>
    <property type="project" value="UniProtKB-ARBA"/>
</dbReference>
<feature type="transmembrane region" description="Helical" evidence="9">
    <location>
        <begin position="242"/>
        <end position="260"/>
    </location>
</feature>
<dbReference type="InterPro" id="IPR036259">
    <property type="entry name" value="MFS_trans_sf"/>
</dbReference>
<dbReference type="PROSITE" id="PS01022">
    <property type="entry name" value="PTR2_1"/>
    <property type="match status" value="1"/>
</dbReference>
<proteinExistence type="inferred from homology"/>
<keyword evidence="5 8" id="KW-0812">Transmembrane</keyword>
<evidence type="ECO:0000256" key="3">
    <source>
        <dbReference type="ARBA" id="ARBA00022448"/>
    </source>
</evidence>
<evidence type="ECO:0000256" key="8">
    <source>
        <dbReference type="RuleBase" id="RU003755"/>
    </source>
</evidence>
<dbReference type="OrthoDB" id="9772725at2"/>
<feature type="transmembrane region" description="Helical" evidence="9">
    <location>
        <begin position="41"/>
        <end position="60"/>
    </location>
</feature>
<dbReference type="Gene3D" id="1.20.1250.20">
    <property type="entry name" value="MFS general substrate transporter like domains"/>
    <property type="match status" value="1"/>
</dbReference>
<feature type="transmembrane region" description="Helical" evidence="9">
    <location>
        <begin position="472"/>
        <end position="496"/>
    </location>
</feature>
<dbReference type="InterPro" id="IPR000109">
    <property type="entry name" value="POT_fam"/>
</dbReference>
<dbReference type="Proteomes" id="UP000183015">
    <property type="component" value="Unassembled WGS sequence"/>
</dbReference>
<feature type="transmembrane region" description="Helical" evidence="9">
    <location>
        <begin position="447"/>
        <end position="466"/>
    </location>
</feature>
<feature type="transmembrane region" description="Helical" evidence="9">
    <location>
        <begin position="414"/>
        <end position="435"/>
    </location>
</feature>
<feature type="transmembrane region" description="Helical" evidence="9">
    <location>
        <begin position="266"/>
        <end position="286"/>
    </location>
</feature>
<dbReference type="CDD" id="cd17346">
    <property type="entry name" value="MFS_DtpA_like"/>
    <property type="match status" value="1"/>
</dbReference>
<evidence type="ECO:0000313" key="10">
    <source>
        <dbReference type="EMBL" id="SEM48129.1"/>
    </source>
</evidence>
<comment type="similarity">
    <text evidence="2 8">Belongs to the major facilitator superfamily. Proton-dependent oligopeptide transporter (POT/PTR) (TC 2.A.17) family.</text>
</comment>
<comment type="subcellular location">
    <subcellularLocation>
        <location evidence="1">Cell membrane</location>
        <topology evidence="1">Multi-pass membrane protein</topology>
    </subcellularLocation>
    <subcellularLocation>
        <location evidence="8">Membrane</location>
        <topology evidence="8">Multi-pass membrane protein</topology>
    </subcellularLocation>
</comment>
<dbReference type="GO" id="GO:0071916">
    <property type="term" value="F:dipeptide transmembrane transporter activity"/>
    <property type="evidence" value="ECO:0007669"/>
    <property type="project" value="UniProtKB-ARBA"/>
</dbReference>
<gene>
    <name evidence="10" type="ORF">SAMN05414137_13010</name>
</gene>
<dbReference type="SUPFAM" id="SSF103473">
    <property type="entry name" value="MFS general substrate transporter"/>
    <property type="match status" value="2"/>
</dbReference>
<feature type="transmembrane region" description="Helical" evidence="9">
    <location>
        <begin position="352"/>
        <end position="369"/>
    </location>
</feature>
<feature type="transmembrane region" description="Helical" evidence="9">
    <location>
        <begin position="381"/>
        <end position="402"/>
    </location>
</feature>
<dbReference type="PROSITE" id="PS01023">
    <property type="entry name" value="PTR2_2"/>
    <property type="match status" value="1"/>
</dbReference>
<dbReference type="GO" id="GO:0005886">
    <property type="term" value="C:plasma membrane"/>
    <property type="evidence" value="ECO:0007669"/>
    <property type="project" value="UniProtKB-SubCell"/>
</dbReference>
<accession>A0A1H7YSH2</accession>
<dbReference type="EMBL" id="FOAZ01000030">
    <property type="protein sequence ID" value="SEM48129.1"/>
    <property type="molecule type" value="Genomic_DNA"/>
</dbReference>
<feature type="transmembrane region" description="Helical" evidence="9">
    <location>
        <begin position="126"/>
        <end position="146"/>
    </location>
</feature>
<feature type="transmembrane region" description="Helical" evidence="9">
    <location>
        <begin position="298"/>
        <end position="317"/>
    </location>
</feature>
<dbReference type="Pfam" id="PF00854">
    <property type="entry name" value="PTR2"/>
    <property type="match status" value="1"/>
</dbReference>
<evidence type="ECO:0000256" key="4">
    <source>
        <dbReference type="ARBA" id="ARBA00022475"/>
    </source>
</evidence>
<reference evidence="11" key="1">
    <citation type="submission" date="2016-10" db="EMBL/GenBank/DDBJ databases">
        <authorList>
            <person name="Varghese N."/>
        </authorList>
    </citation>
    <scope>NUCLEOTIDE SEQUENCE [LARGE SCALE GENOMIC DNA]</scope>
    <source>
        <strain evidence="11">DSM 45096 / BCRC 16803 / CGMCC 4.1857 / CIP 109030 / JCM 12277 / KCTC 19219 / NBRC 100920 / 33214</strain>
    </source>
</reference>
<keyword evidence="4" id="KW-1003">Cell membrane</keyword>
<feature type="transmembrane region" description="Helical" evidence="9">
    <location>
        <begin position="194"/>
        <end position="214"/>
    </location>
</feature>
<dbReference type="GO" id="GO:0035443">
    <property type="term" value="P:tripeptide transmembrane transport"/>
    <property type="evidence" value="ECO:0007669"/>
    <property type="project" value="UniProtKB-ARBA"/>
</dbReference>
<dbReference type="FunFam" id="1.20.1250.20:FF:000017">
    <property type="entry name" value="Dipeptide and tripeptide permease A"/>
    <property type="match status" value="1"/>
</dbReference>
<feature type="transmembrane region" description="Helical" evidence="9">
    <location>
        <begin position="66"/>
        <end position="89"/>
    </location>
</feature>
<feature type="transmembrane region" description="Helical" evidence="9">
    <location>
        <begin position="167"/>
        <end position="188"/>
    </location>
</feature>
<dbReference type="InterPro" id="IPR050171">
    <property type="entry name" value="MFS_Transporters"/>
</dbReference>
<keyword evidence="3 8" id="KW-0813">Transport</keyword>
<organism evidence="10 11">
    <name type="scientific">Streptacidiphilus jiangxiensis</name>
    <dbReference type="NCBI Taxonomy" id="235985"/>
    <lineage>
        <taxon>Bacteria</taxon>
        <taxon>Bacillati</taxon>
        <taxon>Actinomycetota</taxon>
        <taxon>Actinomycetes</taxon>
        <taxon>Kitasatosporales</taxon>
        <taxon>Streptomycetaceae</taxon>
        <taxon>Streptacidiphilus</taxon>
    </lineage>
</organism>
<dbReference type="NCBIfam" id="TIGR00924">
    <property type="entry name" value="yjdL_sub1_fam"/>
    <property type="match status" value="1"/>
</dbReference>
<feature type="transmembrane region" description="Helical" evidence="9">
    <location>
        <begin position="101"/>
        <end position="120"/>
    </location>
</feature>
<dbReference type="AlphaFoldDB" id="A0A1H7YSH2"/>
<keyword evidence="11" id="KW-1185">Reference proteome</keyword>
<protein>
    <submittedName>
        <fullName evidence="10">Proton-dependent oligopeptide transporter, POT family</fullName>
    </submittedName>
</protein>
<keyword evidence="6 9" id="KW-1133">Transmembrane helix</keyword>
<dbReference type="PANTHER" id="PTHR23517:SF15">
    <property type="entry name" value="PROTON-DEPENDENT OLIGOPEPTIDE FAMILY TRANSPORT PROTEIN"/>
    <property type="match status" value="1"/>
</dbReference>
<sequence length="508" mass="54262">MSPIPVELAVDAASAVAANGSPRKTFFGHPRGLSTLFMTEMWERFSFYGMRALLVLYLVAPHDKGGLGLNAATGAAIYSVYNAMVYLLALPGGWISDRLWGARKTVLVGGVIIMTGHFLLAVPASVSFFVGLGFIAVGSGLLKANISTMVGHLYPDKNDPRRDGGFTIFYMGINLGAFAAPLVIGTVGQSSLGYHFGFALAGVGMALGLTNYVLGSRNLSAKSSVVSSPMSRAERTSMLRKGLFWLALAVAFFGAVALAGHLTVGWVTWTLTVVGLIIPVIVFARIRRDKDLSTDERGKLTGYIWFFVAAAIFWMIYDQSGSTLSLFAQNNTSSKLFGFNFPSTWFQSLNPLYIMALAPVMAWLWVALHRRDKNPSTAVKFGIGLALIGLSFGVMMLAMAAASGGVLVTPLWLALVYLVQTVGELTLSPVGLSVTTKLAPKKYASQMMGIWFLAVTAGDCVAAVLQQVMGDAFLSTTSFAIQGAAALLAGVAMVLYRRKVRALMGDVH</sequence>
<dbReference type="PANTHER" id="PTHR23517">
    <property type="entry name" value="RESISTANCE PROTEIN MDTM, PUTATIVE-RELATED-RELATED"/>
    <property type="match status" value="1"/>
</dbReference>
<keyword evidence="7 9" id="KW-0472">Membrane</keyword>
<dbReference type="InterPro" id="IPR005279">
    <property type="entry name" value="Dipep/tripep_permease"/>
</dbReference>
<evidence type="ECO:0000256" key="7">
    <source>
        <dbReference type="ARBA" id="ARBA00023136"/>
    </source>
</evidence>
<dbReference type="RefSeq" id="WP_042456689.1">
    <property type="nucleotide sequence ID" value="NZ_BBPN01000043.1"/>
</dbReference>
<evidence type="ECO:0000256" key="6">
    <source>
        <dbReference type="ARBA" id="ARBA00022989"/>
    </source>
</evidence>
<evidence type="ECO:0000256" key="9">
    <source>
        <dbReference type="SAM" id="Phobius"/>
    </source>
</evidence>
<dbReference type="eggNOG" id="COG3104">
    <property type="taxonomic scope" value="Bacteria"/>
</dbReference>
<evidence type="ECO:0000313" key="11">
    <source>
        <dbReference type="Proteomes" id="UP000183015"/>
    </source>
</evidence>
<name>A0A1H7YSH2_STRJI</name>
<dbReference type="GO" id="GO:0042937">
    <property type="term" value="F:tripeptide transmembrane transporter activity"/>
    <property type="evidence" value="ECO:0007669"/>
    <property type="project" value="UniProtKB-ARBA"/>
</dbReference>
<evidence type="ECO:0000256" key="5">
    <source>
        <dbReference type="ARBA" id="ARBA00022692"/>
    </source>
</evidence>
<evidence type="ECO:0000256" key="1">
    <source>
        <dbReference type="ARBA" id="ARBA00004651"/>
    </source>
</evidence>
<dbReference type="InterPro" id="IPR018456">
    <property type="entry name" value="PTR2_symporter_CS"/>
</dbReference>